<protein>
    <submittedName>
        <fullName evidence="3">PiggyBac transposable element-derived protein 4</fullName>
    </submittedName>
</protein>
<dbReference type="PANTHER" id="PTHR46599:SF3">
    <property type="entry name" value="PIGGYBAC TRANSPOSABLE ELEMENT-DERIVED PROTEIN 4"/>
    <property type="match status" value="1"/>
</dbReference>
<sequence length="443" mass="52079">ENTWRNDAQEHERWTFSEPVGAAPEVDNCETPLQFYELFFSEELLTMIADQTNVYAQEKRRNWIQTDSDELRIFFGLCMQMSRCPFDNQRNYWSLKPRNLARNGHSIAGDFMTRDRFEEIQRHLHFVDNSAAEKTNKLYKVQPVLDYLNSRFQAMYRPERELCIDESMVPFRGRVSFWQYNGGKRHRFGIKLFKLCSRAGYTQKVKVYAGRDPKRTASVAEAVVLELMDGFLMQGRCLCTDNWYTSLPLAHTLLRKKTDMVGTIARNRKGIPQILRDKKLQRGEFIYQQNLKGVLVLKWRDKRDIHMMSTKHDAEHIDEEETVDKAMCHDLIMQPIATIEKYLITEHFSFEHMTLPSFVFYPTSCLGYITTFVTIQVLTIQLRQWMKPINGLHFHHQPSMLERSDSFMQQVKESVVKDGAPTHKAAYSSFHESRNISQQALDE</sequence>
<dbReference type="AlphaFoldDB" id="A0AAN8IE16"/>
<name>A0AAN8IE16_TRICO</name>
<dbReference type="Pfam" id="PF13843">
    <property type="entry name" value="DDE_Tnp_1_7"/>
    <property type="match status" value="1"/>
</dbReference>
<accession>A0AAN8IE16</accession>
<evidence type="ECO:0000259" key="2">
    <source>
        <dbReference type="Pfam" id="PF13843"/>
    </source>
</evidence>
<keyword evidence="1" id="KW-1133">Transmembrane helix</keyword>
<evidence type="ECO:0000313" key="4">
    <source>
        <dbReference type="Proteomes" id="UP001331761"/>
    </source>
</evidence>
<feature type="domain" description="PiggyBac transposable element-derived protein" evidence="2">
    <location>
        <begin position="31"/>
        <end position="326"/>
    </location>
</feature>
<dbReference type="EMBL" id="WIXE01019758">
    <property type="protein sequence ID" value="KAK5969766.1"/>
    <property type="molecule type" value="Genomic_DNA"/>
</dbReference>
<gene>
    <name evidence="3" type="ORF">GCK32_009688</name>
</gene>
<evidence type="ECO:0000256" key="1">
    <source>
        <dbReference type="SAM" id="Phobius"/>
    </source>
</evidence>
<feature type="non-terminal residue" evidence="3">
    <location>
        <position position="1"/>
    </location>
</feature>
<keyword evidence="1" id="KW-0812">Transmembrane</keyword>
<keyword evidence="4" id="KW-1185">Reference proteome</keyword>
<feature type="transmembrane region" description="Helical" evidence="1">
    <location>
        <begin position="358"/>
        <end position="380"/>
    </location>
</feature>
<dbReference type="PANTHER" id="PTHR46599">
    <property type="entry name" value="PIGGYBAC TRANSPOSABLE ELEMENT-DERIVED PROTEIN 4"/>
    <property type="match status" value="1"/>
</dbReference>
<dbReference type="Proteomes" id="UP001331761">
    <property type="component" value="Unassembled WGS sequence"/>
</dbReference>
<dbReference type="InterPro" id="IPR029526">
    <property type="entry name" value="PGBD"/>
</dbReference>
<organism evidence="3 4">
    <name type="scientific">Trichostrongylus colubriformis</name>
    <name type="common">Black scour worm</name>
    <dbReference type="NCBI Taxonomy" id="6319"/>
    <lineage>
        <taxon>Eukaryota</taxon>
        <taxon>Metazoa</taxon>
        <taxon>Ecdysozoa</taxon>
        <taxon>Nematoda</taxon>
        <taxon>Chromadorea</taxon>
        <taxon>Rhabditida</taxon>
        <taxon>Rhabditina</taxon>
        <taxon>Rhabditomorpha</taxon>
        <taxon>Strongyloidea</taxon>
        <taxon>Trichostrongylidae</taxon>
        <taxon>Trichostrongylus</taxon>
    </lineage>
</organism>
<keyword evidence="1" id="KW-0472">Membrane</keyword>
<proteinExistence type="predicted"/>
<evidence type="ECO:0000313" key="3">
    <source>
        <dbReference type="EMBL" id="KAK5969766.1"/>
    </source>
</evidence>
<reference evidence="3 4" key="1">
    <citation type="submission" date="2019-10" db="EMBL/GenBank/DDBJ databases">
        <title>Assembly and Annotation for the nematode Trichostrongylus colubriformis.</title>
        <authorList>
            <person name="Martin J."/>
        </authorList>
    </citation>
    <scope>NUCLEOTIDE SEQUENCE [LARGE SCALE GENOMIC DNA]</scope>
    <source>
        <strain evidence="3">G859</strain>
        <tissue evidence="3">Whole worm</tissue>
    </source>
</reference>
<comment type="caution">
    <text evidence="3">The sequence shown here is derived from an EMBL/GenBank/DDBJ whole genome shotgun (WGS) entry which is preliminary data.</text>
</comment>